<dbReference type="EMBL" id="JAWQEG010005287">
    <property type="protein sequence ID" value="KAK3858527.1"/>
    <property type="molecule type" value="Genomic_DNA"/>
</dbReference>
<feature type="region of interest" description="Disordered" evidence="1">
    <location>
        <begin position="1"/>
        <end position="46"/>
    </location>
</feature>
<evidence type="ECO:0000313" key="2">
    <source>
        <dbReference type="EMBL" id="KAK3858527.1"/>
    </source>
</evidence>
<sequence length="161" mass="18523">MVEEEEEEEKEEDEVVEEEEEEEEKEEDEGEKEEEEEEKEEDEGEKEDVIFRILWFCEYDIERMGMMGTMLSNYPRTPHDGGPLGMVVSVLGAPDPVGGGPVQAWNATFSHHKNQNPNKVSKGSRVFPWTKGTKTVNAIKDRREGWMERGKGMRGRNGIMD</sequence>
<keyword evidence="3" id="KW-1185">Reference proteome</keyword>
<evidence type="ECO:0000313" key="3">
    <source>
        <dbReference type="Proteomes" id="UP001286313"/>
    </source>
</evidence>
<organism evidence="2 3">
    <name type="scientific">Petrolisthes cinctipes</name>
    <name type="common">Flat porcelain crab</name>
    <dbReference type="NCBI Taxonomy" id="88211"/>
    <lineage>
        <taxon>Eukaryota</taxon>
        <taxon>Metazoa</taxon>
        <taxon>Ecdysozoa</taxon>
        <taxon>Arthropoda</taxon>
        <taxon>Crustacea</taxon>
        <taxon>Multicrustacea</taxon>
        <taxon>Malacostraca</taxon>
        <taxon>Eumalacostraca</taxon>
        <taxon>Eucarida</taxon>
        <taxon>Decapoda</taxon>
        <taxon>Pleocyemata</taxon>
        <taxon>Anomura</taxon>
        <taxon>Galatheoidea</taxon>
        <taxon>Porcellanidae</taxon>
        <taxon>Petrolisthes</taxon>
    </lineage>
</organism>
<evidence type="ECO:0000256" key="1">
    <source>
        <dbReference type="SAM" id="MobiDB-lite"/>
    </source>
</evidence>
<name>A0AAE1BYL2_PETCI</name>
<reference evidence="2" key="1">
    <citation type="submission" date="2023-10" db="EMBL/GenBank/DDBJ databases">
        <title>Genome assemblies of two species of porcelain crab, Petrolisthes cinctipes and Petrolisthes manimaculis (Anomura: Porcellanidae).</title>
        <authorList>
            <person name="Angst P."/>
        </authorList>
    </citation>
    <scope>NUCLEOTIDE SEQUENCE</scope>
    <source>
        <strain evidence="2">PB745_01</strain>
        <tissue evidence="2">Gill</tissue>
    </source>
</reference>
<gene>
    <name evidence="2" type="ORF">Pcinc_035293</name>
</gene>
<dbReference type="AlphaFoldDB" id="A0AAE1BYL2"/>
<accession>A0AAE1BYL2</accession>
<comment type="caution">
    <text evidence="2">The sequence shown here is derived from an EMBL/GenBank/DDBJ whole genome shotgun (WGS) entry which is preliminary data.</text>
</comment>
<dbReference type="Proteomes" id="UP001286313">
    <property type="component" value="Unassembled WGS sequence"/>
</dbReference>
<protein>
    <submittedName>
        <fullName evidence="2">Uncharacterized protein</fullName>
    </submittedName>
</protein>
<proteinExistence type="predicted"/>